<dbReference type="CDD" id="cd16917">
    <property type="entry name" value="HATPase_UhpB-NarQ-NarX-like"/>
    <property type="match status" value="1"/>
</dbReference>
<dbReference type="EMBL" id="AFWV01000001">
    <property type="protein sequence ID" value="EGV20419.1"/>
    <property type="molecule type" value="Genomic_DNA"/>
</dbReference>
<protein>
    <submittedName>
        <fullName evidence="5">Putative signal transduction histidine kinase</fullName>
    </submittedName>
</protein>
<dbReference type="GO" id="GO:0000155">
    <property type="term" value="F:phosphorelay sensor kinase activity"/>
    <property type="evidence" value="ECO:0007669"/>
    <property type="project" value="InterPro"/>
</dbReference>
<evidence type="ECO:0000259" key="4">
    <source>
        <dbReference type="PROSITE" id="PS50109"/>
    </source>
</evidence>
<proteinExistence type="inferred from homology"/>
<dbReference type="PANTHER" id="PTHR35936">
    <property type="entry name" value="MEMBRANE-BOUND LYTIC MUREIN TRANSGLYCOSYLASE F"/>
    <property type="match status" value="1"/>
</dbReference>
<dbReference type="SUPFAM" id="SSF55874">
    <property type="entry name" value="ATPase domain of HSP90 chaperone/DNA topoisomerase II/histidine kinase"/>
    <property type="match status" value="1"/>
</dbReference>
<dbReference type="SUPFAM" id="SSF53850">
    <property type="entry name" value="Periplasmic binding protein-like II"/>
    <property type="match status" value="2"/>
</dbReference>
<dbReference type="Gene3D" id="3.30.565.10">
    <property type="entry name" value="Histidine kinase-like ATPase, C-terminal domain"/>
    <property type="match status" value="1"/>
</dbReference>
<dbReference type="InterPro" id="IPR001638">
    <property type="entry name" value="Solute-binding_3/MltF_N"/>
</dbReference>
<comment type="similarity">
    <text evidence="1">Belongs to the bacterial solute-binding protein 3 family.</text>
</comment>
<keyword evidence="6" id="KW-1185">Reference proteome</keyword>
<dbReference type="PROSITE" id="PS50109">
    <property type="entry name" value="HIS_KIN"/>
    <property type="match status" value="1"/>
</dbReference>
<evidence type="ECO:0000256" key="1">
    <source>
        <dbReference type="ARBA" id="ARBA00010333"/>
    </source>
</evidence>
<dbReference type="InterPro" id="IPR011712">
    <property type="entry name" value="Sig_transdc_His_kin_sub3_dim/P"/>
</dbReference>
<dbReference type="STRING" id="768671.ThimaDRAFT_0197"/>
<keyword evidence="3" id="KW-0812">Transmembrane</keyword>
<feature type="domain" description="Histidine kinase" evidence="4">
    <location>
        <begin position="729"/>
        <end position="821"/>
    </location>
</feature>
<dbReference type="InterPro" id="IPR036890">
    <property type="entry name" value="HATPase_C_sf"/>
</dbReference>
<dbReference type="SMART" id="SM00062">
    <property type="entry name" value="PBPb"/>
    <property type="match status" value="2"/>
</dbReference>
<feature type="transmembrane region" description="Helical" evidence="3">
    <location>
        <begin position="31"/>
        <end position="50"/>
    </location>
</feature>
<dbReference type="CDD" id="cd01007">
    <property type="entry name" value="PBP2_BvgS_HisK_like"/>
    <property type="match status" value="2"/>
</dbReference>
<feature type="transmembrane region" description="Helical" evidence="3">
    <location>
        <begin position="544"/>
        <end position="566"/>
    </location>
</feature>
<dbReference type="Pfam" id="PF07730">
    <property type="entry name" value="HisKA_3"/>
    <property type="match status" value="1"/>
</dbReference>
<dbReference type="Proteomes" id="UP000005459">
    <property type="component" value="Unassembled WGS sequence"/>
</dbReference>
<dbReference type="Gene3D" id="3.40.190.10">
    <property type="entry name" value="Periplasmic binding protein-like II"/>
    <property type="match status" value="4"/>
</dbReference>
<dbReference type="eggNOG" id="COG4585">
    <property type="taxonomic scope" value="Bacteria"/>
</dbReference>
<name>F9U5J6_9GAMM</name>
<dbReference type="eggNOG" id="COG0834">
    <property type="taxonomic scope" value="Bacteria"/>
</dbReference>
<reference evidence="5 6" key="1">
    <citation type="submission" date="2011-06" db="EMBL/GenBank/DDBJ databases">
        <title>The draft genome of Thiocapsa marina 5811.</title>
        <authorList>
            <consortium name="US DOE Joint Genome Institute (JGI-PGF)"/>
            <person name="Lucas S."/>
            <person name="Han J."/>
            <person name="Cheng J.-F."/>
            <person name="Goodwin L."/>
            <person name="Pitluck S."/>
            <person name="Peters L."/>
            <person name="Land M.L."/>
            <person name="Hauser L."/>
            <person name="Vogl K."/>
            <person name="Liu Z."/>
            <person name="Imhoff J."/>
            <person name="Thiel V."/>
            <person name="Frigaard N.-U."/>
            <person name="Bryant D."/>
            <person name="Woyke T.J."/>
        </authorList>
    </citation>
    <scope>NUCLEOTIDE SEQUENCE [LARGE SCALE GENOMIC DNA]</scope>
    <source>
        <strain evidence="5 6">5811</strain>
    </source>
</reference>
<gene>
    <name evidence="5" type="ORF">ThimaDRAFT_0197</name>
</gene>
<dbReference type="Gene3D" id="1.20.5.1930">
    <property type="match status" value="1"/>
</dbReference>
<dbReference type="PATRIC" id="fig|768671.3.peg.225"/>
<dbReference type="SMART" id="SM00387">
    <property type="entry name" value="HATPase_c"/>
    <property type="match status" value="1"/>
</dbReference>
<dbReference type="Pfam" id="PF02518">
    <property type="entry name" value="HATPase_c"/>
    <property type="match status" value="1"/>
</dbReference>
<dbReference type="GO" id="GO:0046983">
    <property type="term" value="F:protein dimerization activity"/>
    <property type="evidence" value="ECO:0007669"/>
    <property type="project" value="InterPro"/>
</dbReference>
<sequence length="823" mass="89979">MDLLLGTAENAAMTTERHVSFQSAASDRRRAARAFLVMGLVWLFLAQAVLADDKRPDLLTPAERAWLDAHPRILLGVGAEWAPWVIPVGEGRIAGFAVDHLRLLGEKLGIEIGLASGPWHEMVAAAEERRLDGLTLAAPLSDRGDRFLFTENFHTVHLFLYLRDGDPLPPPGLAGLNGRRVGYLREVLRERKLLEGQASIEAVALPSQAALAEALLTGVVDAAIGSYALEYWRASNGVLGFGPKRMLSEGPARLGISIRKDWPELVGILDKGLAAITAEESAVLNRRWFGRADGFSGGSTPTGLSAEEKRWIADHPVLRVGIDPTWAPIEFFDEQRRPQGISVAYIRLVAERLGLRLEFVEARSWAAAVAQFHRRQLDLLPAVAATPSRRQRFDLTEPYVSFPAAIFAAADVAYLGGIEALQGKVVAVIESEAVHDWLREQEPEIQLLPVADTPAALRAVARGDAFAFVGNLAVTSYYIGASGLTEIKVLGETPFVYRLGMAVHRDEPMLAAILQKGLDAIPRYERDAIYNDWISIRYRVEADWGLLLRVAAGSALLLAIVGWWAFSLSREVGRRRRAEAALAELSRGLDQALAERTHELAGANVRLRRLAVDLSLSDEAARARLAGELHDSPMQKLALAQIQVESAARDPDDAETAEMLGAGQTLLSEAIAELRTLQFDLSPPVLARQGLAAALAWLAESTEARWGIRMASAVDPDLPQPRHEVSVILFQCARELVYNLIKHARASHGAIRLQSRGGDLELIVEDNGIGFDPNAAQPLPRPDGGFGLHRVRERLDLIEAELSVEPSAPGTRMRIRVPGDRMD</sequence>
<keyword evidence="3" id="KW-1133">Transmembrane helix</keyword>
<keyword evidence="3" id="KW-0472">Membrane</keyword>
<dbReference type="AlphaFoldDB" id="F9U5J6"/>
<dbReference type="InterPro" id="IPR003594">
    <property type="entry name" value="HATPase_dom"/>
</dbReference>
<evidence type="ECO:0000313" key="5">
    <source>
        <dbReference type="EMBL" id="EGV20419.1"/>
    </source>
</evidence>
<evidence type="ECO:0000256" key="2">
    <source>
        <dbReference type="ARBA" id="ARBA00022729"/>
    </source>
</evidence>
<dbReference type="Pfam" id="PF00497">
    <property type="entry name" value="SBP_bac_3"/>
    <property type="match status" value="2"/>
</dbReference>
<dbReference type="InterPro" id="IPR005467">
    <property type="entry name" value="His_kinase_dom"/>
</dbReference>
<dbReference type="GO" id="GO:0016020">
    <property type="term" value="C:membrane"/>
    <property type="evidence" value="ECO:0007669"/>
    <property type="project" value="InterPro"/>
</dbReference>
<evidence type="ECO:0000256" key="3">
    <source>
        <dbReference type="SAM" id="Phobius"/>
    </source>
</evidence>
<evidence type="ECO:0000313" key="6">
    <source>
        <dbReference type="Proteomes" id="UP000005459"/>
    </source>
</evidence>
<accession>F9U5J6</accession>
<keyword evidence="2" id="KW-0732">Signal</keyword>
<keyword evidence="5" id="KW-0808">Transferase</keyword>
<organism evidence="5 6">
    <name type="scientific">Thiocapsa marina 5811</name>
    <dbReference type="NCBI Taxonomy" id="768671"/>
    <lineage>
        <taxon>Bacteria</taxon>
        <taxon>Pseudomonadati</taxon>
        <taxon>Pseudomonadota</taxon>
        <taxon>Gammaproteobacteria</taxon>
        <taxon>Chromatiales</taxon>
        <taxon>Chromatiaceae</taxon>
        <taxon>Thiocapsa</taxon>
    </lineage>
</organism>
<keyword evidence="5" id="KW-0418">Kinase</keyword>